<dbReference type="SUPFAM" id="SSF53613">
    <property type="entry name" value="Ribokinase-like"/>
    <property type="match status" value="1"/>
</dbReference>
<organism evidence="7 8">
    <name type="scientific">Leptolyngbya iicbica LK</name>
    <dbReference type="NCBI Taxonomy" id="2294035"/>
    <lineage>
        <taxon>Bacteria</taxon>
        <taxon>Bacillati</taxon>
        <taxon>Cyanobacteriota</taxon>
        <taxon>Cyanophyceae</taxon>
        <taxon>Leptolyngbyales</taxon>
        <taxon>Leptolyngbyaceae</taxon>
        <taxon>Leptolyngbya group</taxon>
        <taxon>Leptolyngbya</taxon>
        <taxon>Leptolyngbya iicbica</taxon>
    </lineage>
</organism>
<dbReference type="PROSITE" id="PS00583">
    <property type="entry name" value="PFKB_KINASES_1"/>
    <property type="match status" value="1"/>
</dbReference>
<dbReference type="GO" id="GO:0016301">
    <property type="term" value="F:kinase activity"/>
    <property type="evidence" value="ECO:0007669"/>
    <property type="project" value="UniProtKB-KW"/>
</dbReference>
<accession>A0A4Q7E854</accession>
<dbReference type="OrthoDB" id="9813569at2"/>
<dbReference type="Pfam" id="PF00294">
    <property type="entry name" value="PfkB"/>
    <property type="match status" value="1"/>
</dbReference>
<keyword evidence="8" id="KW-1185">Reference proteome</keyword>
<name>A0A4Q7E854_9CYAN</name>
<evidence type="ECO:0000256" key="4">
    <source>
        <dbReference type="ARBA" id="ARBA00022777"/>
    </source>
</evidence>
<comment type="caution">
    <text evidence="7">The sequence shown here is derived from an EMBL/GenBank/DDBJ whole genome shotgun (WGS) entry which is preliminary data.</text>
</comment>
<evidence type="ECO:0000259" key="6">
    <source>
        <dbReference type="Pfam" id="PF00294"/>
    </source>
</evidence>
<dbReference type="EMBL" id="QVFV01000002">
    <property type="protein sequence ID" value="RZM78772.1"/>
    <property type="molecule type" value="Genomic_DNA"/>
</dbReference>
<dbReference type="InterPro" id="IPR002173">
    <property type="entry name" value="Carboh/pur_kinase_PfkB_CS"/>
</dbReference>
<dbReference type="CDD" id="cd01167">
    <property type="entry name" value="bac_FRK"/>
    <property type="match status" value="1"/>
</dbReference>
<evidence type="ECO:0000256" key="5">
    <source>
        <dbReference type="ARBA" id="ARBA00022840"/>
    </source>
</evidence>
<dbReference type="InterPro" id="IPR029056">
    <property type="entry name" value="Ribokinase-like"/>
</dbReference>
<evidence type="ECO:0000256" key="3">
    <source>
        <dbReference type="ARBA" id="ARBA00022741"/>
    </source>
</evidence>
<protein>
    <submittedName>
        <fullName evidence="7">Carbohydrate kinase</fullName>
    </submittedName>
</protein>
<evidence type="ECO:0000256" key="2">
    <source>
        <dbReference type="ARBA" id="ARBA00022679"/>
    </source>
</evidence>
<keyword evidence="5" id="KW-0067">ATP-binding</keyword>
<dbReference type="PANTHER" id="PTHR43085">
    <property type="entry name" value="HEXOKINASE FAMILY MEMBER"/>
    <property type="match status" value="1"/>
</dbReference>
<proteinExistence type="inferred from homology"/>
<dbReference type="GO" id="GO:0005524">
    <property type="term" value="F:ATP binding"/>
    <property type="evidence" value="ECO:0007669"/>
    <property type="project" value="UniProtKB-KW"/>
</dbReference>
<keyword evidence="3" id="KW-0547">Nucleotide-binding</keyword>
<dbReference type="InterPro" id="IPR011611">
    <property type="entry name" value="PfkB_dom"/>
</dbReference>
<dbReference type="PANTHER" id="PTHR43085:SF1">
    <property type="entry name" value="PSEUDOURIDINE KINASE-RELATED"/>
    <property type="match status" value="1"/>
</dbReference>
<sequence>MALSCRSCCLGAPVLNKDGLVICLGEVLIDQVVDTLGRRQNYAGGAPANVAVALARLGLPVGFVGGVGRDAEGQYLIQTLQQQAVDCGGLQHCDAPTRIVEVTCTAAGDRTFGGFIGGATTDFADTQLAAPQLPFTSLSTAACLVTGTLGLAYPTTRAAMRQAATTVQAAGGKLVIDVNWRPTFWPDVTTAMDLLRPWLCQADVIKVSADEAIALWQTADIDCLKAQFPQADWLVTDGDRGCQAVLGGYRAVVPAFAVPAVETTGAGDAFLAGMLYQLLQHDWQFESVAQLTDALIWANAMGALTTLKSGAIAALPTPVEILSFLHTHTGKVWTMGGV</sequence>
<reference evidence="7 8" key="1">
    <citation type="submission" date="2018-11" db="EMBL/GenBank/DDBJ databases">
        <title>Whole genome sequencing of an environmental sample.</title>
        <authorList>
            <person name="Sarangi A.N."/>
            <person name="Singh D."/>
            <person name="Tripathy S."/>
        </authorList>
    </citation>
    <scope>NUCLEOTIDE SEQUENCE [LARGE SCALE GENOMIC DNA]</scope>
    <source>
        <strain evidence="7 8">Lakshadweep</strain>
    </source>
</reference>
<dbReference type="InterPro" id="IPR050306">
    <property type="entry name" value="PfkB_Carbo_kinase"/>
</dbReference>
<keyword evidence="2" id="KW-0808">Transferase</keyword>
<dbReference type="Gene3D" id="3.40.1190.20">
    <property type="match status" value="1"/>
</dbReference>
<evidence type="ECO:0000313" key="7">
    <source>
        <dbReference type="EMBL" id="RZM78772.1"/>
    </source>
</evidence>
<evidence type="ECO:0000313" key="8">
    <source>
        <dbReference type="Proteomes" id="UP000292459"/>
    </source>
</evidence>
<dbReference type="Proteomes" id="UP000292459">
    <property type="component" value="Unassembled WGS sequence"/>
</dbReference>
<comment type="similarity">
    <text evidence="1">Belongs to the carbohydrate kinase PfkB family.</text>
</comment>
<feature type="domain" description="Carbohydrate kinase PfkB" evidence="6">
    <location>
        <begin position="21"/>
        <end position="317"/>
    </location>
</feature>
<evidence type="ECO:0000256" key="1">
    <source>
        <dbReference type="ARBA" id="ARBA00010688"/>
    </source>
</evidence>
<gene>
    <name evidence="7" type="ORF">DYY88_08215</name>
</gene>
<keyword evidence="4 7" id="KW-0418">Kinase</keyword>
<dbReference type="AlphaFoldDB" id="A0A4Q7E854"/>